<sequence>MGRTQSQRQPVSDVEDKRFLRKPPPVLGRLQSSTPAPELVVLVEYASHGSAWAESARREVWLLVDTPSIEIVQALSCLNLYWFAINNMDRARINAAFPDAYAKNAWEEAHLLPLPTAYDKIHKPSDWYYMDREWKCQSMTPASGPSETQYTPFVVAEYMKLMGIWVRVQIMTRNSRSQPNILEIEHLSHLAKGIYESTHFPTFPARAEVTEHQTGVLGLHSLYHMCQIIVLCPLVSLFSGRNVNNGHPSDNTRIHAESVTKHALSHCKLIHDYVAAKSDISKLSPLVGFGSFVATSILLTLLKSRARRHQDKAKVSQSLLRMIQDTVDILNILQTYWEPLEQMAKKLHQAVEQLVRTSEVADDGSVPVSSRTVEVPLTGVNSPAAEEDIITTTYIDSPGHQSGPRPLDPVPNPNMEIPGRISQRPLHLEGSSDFGWRESDMFNPDLVEGLSVLNEDLDPIYFSMADWDMDLLSEFPVQMA</sequence>
<protein>
    <submittedName>
        <fullName evidence="6">Fungal transcriptional regulatory</fullName>
    </submittedName>
</protein>
<dbReference type="GO" id="GO:0000981">
    <property type="term" value="F:DNA-binding transcription factor activity, RNA polymerase II-specific"/>
    <property type="evidence" value="ECO:0007669"/>
    <property type="project" value="InterPro"/>
</dbReference>
<dbReference type="GO" id="GO:0005634">
    <property type="term" value="C:nucleus"/>
    <property type="evidence" value="ECO:0007669"/>
    <property type="project" value="UniProtKB-SubCell"/>
</dbReference>
<dbReference type="PANTHER" id="PTHR47338">
    <property type="entry name" value="ZN(II)2CYS6 TRANSCRIPTION FACTOR (EUROFUNG)-RELATED"/>
    <property type="match status" value="1"/>
</dbReference>
<keyword evidence="3" id="KW-0805">Transcription regulation</keyword>
<dbReference type="CDD" id="cd12148">
    <property type="entry name" value="fungal_TF_MHR"/>
    <property type="match status" value="1"/>
</dbReference>
<keyword evidence="4" id="KW-0804">Transcription</keyword>
<comment type="caution">
    <text evidence="6">The sequence shown here is derived from an EMBL/GenBank/DDBJ whole genome shotgun (WGS) entry which is preliminary data.</text>
</comment>
<evidence type="ECO:0000256" key="4">
    <source>
        <dbReference type="ARBA" id="ARBA00023163"/>
    </source>
</evidence>
<evidence type="ECO:0000256" key="1">
    <source>
        <dbReference type="ARBA" id="ARBA00004123"/>
    </source>
</evidence>
<dbReference type="Proteomes" id="UP000266234">
    <property type="component" value="Unassembled WGS sequence"/>
</dbReference>
<dbReference type="PANTHER" id="PTHR47338:SF27">
    <property type="entry name" value="ZN(II)2CYS6 TRANSCRIPTION FACTOR (EUROFUNG)"/>
    <property type="match status" value="1"/>
</dbReference>
<evidence type="ECO:0000313" key="6">
    <source>
        <dbReference type="EMBL" id="RGP81424.1"/>
    </source>
</evidence>
<proteinExistence type="predicted"/>
<accession>A0A395T9K4</accession>
<gene>
    <name evidence="6" type="ORF">FLONG3_569</name>
</gene>
<reference evidence="6 7" key="1">
    <citation type="journal article" date="2018" name="PLoS Pathog.">
        <title>Evolution of structural diversity of trichothecenes, a family of toxins produced by plant pathogenic and entomopathogenic fungi.</title>
        <authorList>
            <person name="Proctor R.H."/>
            <person name="McCormick S.P."/>
            <person name="Kim H.S."/>
            <person name="Cardoza R.E."/>
            <person name="Stanley A.M."/>
            <person name="Lindo L."/>
            <person name="Kelly A."/>
            <person name="Brown D.W."/>
            <person name="Lee T."/>
            <person name="Vaughan M.M."/>
            <person name="Alexander N.J."/>
            <person name="Busman M."/>
            <person name="Gutierrez S."/>
        </authorList>
    </citation>
    <scope>NUCLEOTIDE SEQUENCE [LARGE SCALE GENOMIC DNA]</scope>
    <source>
        <strain evidence="6 7">NRRL 20695</strain>
    </source>
</reference>
<evidence type="ECO:0000256" key="5">
    <source>
        <dbReference type="ARBA" id="ARBA00023242"/>
    </source>
</evidence>
<evidence type="ECO:0000256" key="2">
    <source>
        <dbReference type="ARBA" id="ARBA00022723"/>
    </source>
</evidence>
<comment type="subcellular location">
    <subcellularLocation>
        <location evidence="1">Nucleus</location>
    </subcellularLocation>
</comment>
<dbReference type="STRING" id="694270.A0A395T9K4"/>
<organism evidence="6 7">
    <name type="scientific">Fusarium longipes</name>
    <dbReference type="NCBI Taxonomy" id="694270"/>
    <lineage>
        <taxon>Eukaryota</taxon>
        <taxon>Fungi</taxon>
        <taxon>Dikarya</taxon>
        <taxon>Ascomycota</taxon>
        <taxon>Pezizomycotina</taxon>
        <taxon>Sordariomycetes</taxon>
        <taxon>Hypocreomycetidae</taxon>
        <taxon>Hypocreales</taxon>
        <taxon>Nectriaceae</taxon>
        <taxon>Fusarium</taxon>
    </lineage>
</organism>
<keyword evidence="7" id="KW-1185">Reference proteome</keyword>
<dbReference type="InterPro" id="IPR050815">
    <property type="entry name" value="TF_fung"/>
</dbReference>
<keyword evidence="2" id="KW-0479">Metal-binding</keyword>
<dbReference type="AlphaFoldDB" id="A0A395T9K4"/>
<dbReference type="OrthoDB" id="309640at2759"/>
<evidence type="ECO:0000256" key="3">
    <source>
        <dbReference type="ARBA" id="ARBA00023015"/>
    </source>
</evidence>
<dbReference type="GO" id="GO:0046872">
    <property type="term" value="F:metal ion binding"/>
    <property type="evidence" value="ECO:0007669"/>
    <property type="project" value="UniProtKB-KW"/>
</dbReference>
<dbReference type="EMBL" id="PXOG01000011">
    <property type="protein sequence ID" value="RGP81424.1"/>
    <property type="molecule type" value="Genomic_DNA"/>
</dbReference>
<evidence type="ECO:0000313" key="7">
    <source>
        <dbReference type="Proteomes" id="UP000266234"/>
    </source>
</evidence>
<keyword evidence="5" id="KW-0539">Nucleus</keyword>
<name>A0A395T9K4_9HYPO</name>